<evidence type="ECO:0008006" key="5">
    <source>
        <dbReference type="Google" id="ProtNLM"/>
    </source>
</evidence>
<evidence type="ECO:0000313" key="3">
    <source>
        <dbReference type="EMBL" id="KAI0497902.1"/>
    </source>
</evidence>
<evidence type="ECO:0000256" key="1">
    <source>
        <dbReference type="SAM" id="MobiDB-lite"/>
    </source>
</evidence>
<sequence>MLEVSEDSSSSSSGGFHGRHCHRRHSPSSFGGDASVLVSAIAVFLFVYWIANFVVPGFISKDFIEPEASDRENIKD</sequence>
<name>A0A8T3AQ98_DENNO</name>
<dbReference type="Proteomes" id="UP000829196">
    <property type="component" value="Unassembled WGS sequence"/>
</dbReference>
<keyword evidence="2" id="KW-1133">Transmembrane helix</keyword>
<proteinExistence type="predicted"/>
<dbReference type="PANTHER" id="PTHR37196:SF2">
    <property type="entry name" value="TRANSMEMBRANE PROTEIN"/>
    <property type="match status" value="1"/>
</dbReference>
<protein>
    <recommendedName>
        <fullName evidence="5">Transmembrane protein</fullName>
    </recommendedName>
</protein>
<feature type="region of interest" description="Disordered" evidence="1">
    <location>
        <begin position="1"/>
        <end position="28"/>
    </location>
</feature>
<organism evidence="3 4">
    <name type="scientific">Dendrobium nobile</name>
    <name type="common">Orchid</name>
    <dbReference type="NCBI Taxonomy" id="94219"/>
    <lineage>
        <taxon>Eukaryota</taxon>
        <taxon>Viridiplantae</taxon>
        <taxon>Streptophyta</taxon>
        <taxon>Embryophyta</taxon>
        <taxon>Tracheophyta</taxon>
        <taxon>Spermatophyta</taxon>
        <taxon>Magnoliopsida</taxon>
        <taxon>Liliopsida</taxon>
        <taxon>Asparagales</taxon>
        <taxon>Orchidaceae</taxon>
        <taxon>Epidendroideae</taxon>
        <taxon>Malaxideae</taxon>
        <taxon>Dendrobiinae</taxon>
        <taxon>Dendrobium</taxon>
    </lineage>
</organism>
<evidence type="ECO:0000313" key="4">
    <source>
        <dbReference type="Proteomes" id="UP000829196"/>
    </source>
</evidence>
<comment type="caution">
    <text evidence="3">The sequence shown here is derived from an EMBL/GenBank/DDBJ whole genome shotgun (WGS) entry which is preliminary data.</text>
</comment>
<dbReference type="AlphaFoldDB" id="A0A8T3AQ98"/>
<dbReference type="OrthoDB" id="1932652at2759"/>
<reference evidence="3" key="1">
    <citation type="journal article" date="2022" name="Front. Genet.">
        <title>Chromosome-Scale Assembly of the Dendrobium nobile Genome Provides Insights Into the Molecular Mechanism of the Biosynthesis of the Medicinal Active Ingredient of Dendrobium.</title>
        <authorList>
            <person name="Xu Q."/>
            <person name="Niu S.-C."/>
            <person name="Li K.-L."/>
            <person name="Zheng P.-J."/>
            <person name="Zhang X.-J."/>
            <person name="Jia Y."/>
            <person name="Liu Y."/>
            <person name="Niu Y.-X."/>
            <person name="Yu L.-H."/>
            <person name="Chen D.-F."/>
            <person name="Zhang G.-Q."/>
        </authorList>
    </citation>
    <scope>NUCLEOTIDE SEQUENCE</scope>
    <source>
        <tissue evidence="3">Leaf</tissue>
    </source>
</reference>
<feature type="transmembrane region" description="Helical" evidence="2">
    <location>
        <begin position="34"/>
        <end position="55"/>
    </location>
</feature>
<feature type="compositionally biased region" description="Basic residues" evidence="1">
    <location>
        <begin position="17"/>
        <end position="26"/>
    </location>
</feature>
<keyword evidence="4" id="KW-1185">Reference proteome</keyword>
<accession>A0A8T3AQ98</accession>
<dbReference type="EMBL" id="JAGYWB010000015">
    <property type="protein sequence ID" value="KAI0497902.1"/>
    <property type="molecule type" value="Genomic_DNA"/>
</dbReference>
<evidence type="ECO:0000256" key="2">
    <source>
        <dbReference type="SAM" id="Phobius"/>
    </source>
</evidence>
<keyword evidence="2" id="KW-0472">Membrane</keyword>
<gene>
    <name evidence="3" type="ORF">KFK09_021140</name>
</gene>
<dbReference type="PANTHER" id="PTHR37196">
    <property type="entry name" value="TRANSMEMBRANE PROTEIN"/>
    <property type="match status" value="1"/>
</dbReference>
<keyword evidence="2" id="KW-0812">Transmembrane</keyword>